<dbReference type="SMART" id="SM00487">
    <property type="entry name" value="DEXDc"/>
    <property type="match status" value="1"/>
</dbReference>
<evidence type="ECO:0000256" key="2">
    <source>
        <dbReference type="ARBA" id="ARBA00022801"/>
    </source>
</evidence>
<dbReference type="SMART" id="SM00490">
    <property type="entry name" value="HELICc"/>
    <property type="match status" value="1"/>
</dbReference>
<feature type="domain" description="Helicase ATP-binding" evidence="6">
    <location>
        <begin position="25"/>
        <end position="186"/>
    </location>
</feature>
<dbReference type="PROSITE" id="PS51192">
    <property type="entry name" value="HELICASE_ATP_BIND_1"/>
    <property type="match status" value="1"/>
</dbReference>
<dbReference type="InterPro" id="IPR001650">
    <property type="entry name" value="Helicase_C-like"/>
</dbReference>
<dbReference type="InterPro" id="IPR014001">
    <property type="entry name" value="Helicase_ATP-bd"/>
</dbReference>
<feature type="domain" description="Helicase C-terminal" evidence="7">
    <location>
        <begin position="217"/>
        <end position="389"/>
    </location>
</feature>
<accession>A0A9D1KP15</accession>
<dbReference type="SUPFAM" id="SSF52540">
    <property type="entry name" value="P-loop containing nucleoside triphosphate hydrolases"/>
    <property type="match status" value="1"/>
</dbReference>
<dbReference type="Gene3D" id="3.40.50.300">
    <property type="entry name" value="P-loop containing nucleotide triphosphate hydrolases"/>
    <property type="match status" value="2"/>
</dbReference>
<dbReference type="InterPro" id="IPR002464">
    <property type="entry name" value="DNA/RNA_helicase_DEAH_CS"/>
</dbReference>
<evidence type="ECO:0000256" key="5">
    <source>
        <dbReference type="SAM" id="MobiDB-lite"/>
    </source>
</evidence>
<dbReference type="GO" id="GO:0003676">
    <property type="term" value="F:nucleic acid binding"/>
    <property type="evidence" value="ECO:0007669"/>
    <property type="project" value="InterPro"/>
</dbReference>
<dbReference type="InterPro" id="IPR007502">
    <property type="entry name" value="Helicase-assoc_dom"/>
</dbReference>
<name>A0A9D1KP15_9ACTN</name>
<dbReference type="Pfam" id="PF00271">
    <property type="entry name" value="Helicase_C"/>
    <property type="match status" value="1"/>
</dbReference>
<dbReference type="EMBL" id="DVLP01000294">
    <property type="protein sequence ID" value="HIT75888.1"/>
    <property type="molecule type" value="Genomic_DNA"/>
</dbReference>
<dbReference type="NCBIfam" id="TIGR01970">
    <property type="entry name" value="DEAH_box_HrpB"/>
    <property type="match status" value="1"/>
</dbReference>
<dbReference type="GO" id="GO:0016787">
    <property type="term" value="F:hydrolase activity"/>
    <property type="evidence" value="ECO:0007669"/>
    <property type="project" value="UniProtKB-KW"/>
</dbReference>
<feature type="region of interest" description="Disordered" evidence="5">
    <location>
        <begin position="820"/>
        <end position="843"/>
    </location>
</feature>
<keyword evidence="4" id="KW-0067">ATP-binding</keyword>
<dbReference type="Pfam" id="PF08482">
    <property type="entry name" value="HrpB_C"/>
    <property type="match status" value="1"/>
</dbReference>
<gene>
    <name evidence="8" type="primary">hrpB</name>
    <name evidence="8" type="ORF">IAA98_09900</name>
</gene>
<dbReference type="PROSITE" id="PS51194">
    <property type="entry name" value="HELICASE_CTER"/>
    <property type="match status" value="1"/>
</dbReference>
<keyword evidence="1" id="KW-0547">Nucleotide-binding</keyword>
<dbReference type="CDD" id="cd18791">
    <property type="entry name" value="SF2_C_RHA"/>
    <property type="match status" value="1"/>
</dbReference>
<dbReference type="PIRSF" id="PIRSF005496">
    <property type="entry name" value="ATP_hel_hrpB"/>
    <property type="match status" value="1"/>
</dbReference>
<evidence type="ECO:0000313" key="8">
    <source>
        <dbReference type="EMBL" id="HIT75888.1"/>
    </source>
</evidence>
<protein>
    <submittedName>
        <fullName evidence="8">ATP-dependent helicase HrpB</fullName>
    </submittedName>
</protein>
<dbReference type="InterPro" id="IPR010225">
    <property type="entry name" value="HrpB"/>
</dbReference>
<dbReference type="PANTHER" id="PTHR43519:SF1">
    <property type="entry name" value="ATP-DEPENDENT RNA HELICASE HRPB"/>
    <property type="match status" value="1"/>
</dbReference>
<dbReference type="InterPro" id="IPR013689">
    <property type="entry name" value="RNA_helicase_ATP-dep_HrpB_C"/>
</dbReference>
<comment type="caution">
    <text evidence="8">The sequence shown here is derived from an EMBL/GenBank/DDBJ whole genome shotgun (WGS) entry which is preliminary data.</text>
</comment>
<dbReference type="PROSITE" id="PS00690">
    <property type="entry name" value="DEAH_ATP_HELICASE"/>
    <property type="match status" value="1"/>
</dbReference>
<evidence type="ECO:0000256" key="1">
    <source>
        <dbReference type="ARBA" id="ARBA00022741"/>
    </source>
</evidence>
<organism evidence="8 9">
    <name type="scientific">Candidatus Avipropionibacterium avicola</name>
    <dbReference type="NCBI Taxonomy" id="2840701"/>
    <lineage>
        <taxon>Bacteria</taxon>
        <taxon>Bacillati</taxon>
        <taxon>Actinomycetota</taxon>
        <taxon>Actinomycetes</taxon>
        <taxon>Propionibacteriales</taxon>
        <taxon>Propionibacteriaceae</taxon>
        <taxon>Propionibacteriaceae incertae sedis</taxon>
        <taxon>Candidatus Avipropionibacterium</taxon>
    </lineage>
</organism>
<reference evidence="8" key="1">
    <citation type="submission" date="2020-10" db="EMBL/GenBank/DDBJ databases">
        <authorList>
            <person name="Gilroy R."/>
        </authorList>
    </citation>
    <scope>NUCLEOTIDE SEQUENCE</scope>
    <source>
        <strain evidence="8">ChiGjej1B1-24693</strain>
    </source>
</reference>
<dbReference type="Gene3D" id="1.20.120.1080">
    <property type="match status" value="1"/>
</dbReference>
<keyword evidence="3 8" id="KW-0347">Helicase</keyword>
<keyword evidence="2" id="KW-0378">Hydrolase</keyword>
<dbReference type="AlphaFoldDB" id="A0A9D1KP15"/>
<evidence type="ECO:0000259" key="6">
    <source>
        <dbReference type="PROSITE" id="PS51192"/>
    </source>
</evidence>
<reference evidence="8" key="2">
    <citation type="journal article" date="2021" name="PeerJ">
        <title>Extensive microbial diversity within the chicken gut microbiome revealed by metagenomics and culture.</title>
        <authorList>
            <person name="Gilroy R."/>
            <person name="Ravi A."/>
            <person name="Getino M."/>
            <person name="Pursley I."/>
            <person name="Horton D.L."/>
            <person name="Alikhan N.F."/>
            <person name="Baker D."/>
            <person name="Gharbi K."/>
            <person name="Hall N."/>
            <person name="Watson M."/>
            <person name="Adriaenssens E.M."/>
            <person name="Foster-Nyarko E."/>
            <person name="Jarju S."/>
            <person name="Secka A."/>
            <person name="Antonio M."/>
            <person name="Oren A."/>
            <person name="Chaudhuri R.R."/>
            <person name="La Ragione R."/>
            <person name="Hildebrand F."/>
            <person name="Pallen M.J."/>
        </authorList>
    </citation>
    <scope>NUCLEOTIDE SEQUENCE</scope>
    <source>
        <strain evidence="8">ChiGjej1B1-24693</strain>
    </source>
</reference>
<evidence type="ECO:0000259" key="7">
    <source>
        <dbReference type="PROSITE" id="PS51194"/>
    </source>
</evidence>
<dbReference type="GO" id="GO:0005524">
    <property type="term" value="F:ATP binding"/>
    <property type="evidence" value="ECO:0007669"/>
    <property type="project" value="UniProtKB-KW"/>
</dbReference>
<evidence type="ECO:0000313" key="9">
    <source>
        <dbReference type="Proteomes" id="UP000886842"/>
    </source>
</evidence>
<sequence length="843" mass="89510">MSAAHRFDLDRLGDGLVVSGAEPELTSAIRAGAAVVSAPPGTGKTTFVPPLVANLLPAGRVVVTQPRRVAVRAAARRIAELDASAVGGPVGFTVRGERAMATDTRIELLTPGVLLRRLLRDPGLDGVAAVVLDEVHERSVDADLLLGMVAEVRALRDDLVVVAMSATVDTTAVARLLGTEDHPAAVVELPWALHPLTIEHRPPAGPRLDARGVSDGFLDHLATITVEAQAEDRTDALVFVPGAREVDALVRRLSARTTGVDVLPLHGRLPARDQDRAVRGRSPDDPPRIVVSTAIAESSLTVPGVRLVIDACLSREVRRDRARDMTGLVTVSASRASAEQRAGRAARLGPGRAVRALSETDFARLPAVSVPEITAADLTDTALLLAVWGAPGGEGLPLLTPPPAESMALAITTVATLGLVDDTGRATELGQRVAGMPIGVREARALLSAPGEPRQVAEVVAAISDDHREPGADLSRLLRELRSARHPGHRRWQREVQRLARIAGEERIEPAVDIEFSPGAVLALARPERIARRAAPDSRSYLFASGTRAAVPEGSALLGHEWLAVWEVQRGDGRVADGTGAVVRLAAPLAEDDAVRLGGSLLTQERKARLEDGRVQVRHARRLGAITLSSTPAAAGPDDIGPALVSELAERGPGLLDWSEAADGLRRRLSLLHATLGDPWPAVDDAAIVAAVTEQLSLSPPRSAKGLAQLDLVAILRGLLPWPEATRLNELVPQRLAVPSGSSVRIDYPPVDDPTASPVVAVKVQEVFGLAETPRLVDGRVPVLFHLLSPARRPLAVTADLESFWNGPYAEVRKQMRGRYPKHPWPEDPWTAAATARTKGGHR</sequence>
<dbReference type="PANTHER" id="PTHR43519">
    <property type="entry name" value="ATP-DEPENDENT RNA HELICASE HRPB"/>
    <property type="match status" value="1"/>
</dbReference>
<evidence type="ECO:0000256" key="4">
    <source>
        <dbReference type="ARBA" id="ARBA00022840"/>
    </source>
</evidence>
<evidence type="ECO:0000256" key="3">
    <source>
        <dbReference type="ARBA" id="ARBA00022806"/>
    </source>
</evidence>
<dbReference type="SMART" id="SM00847">
    <property type="entry name" value="HA2"/>
    <property type="match status" value="1"/>
</dbReference>
<dbReference type="InterPro" id="IPR011545">
    <property type="entry name" value="DEAD/DEAH_box_helicase_dom"/>
</dbReference>
<dbReference type="Pfam" id="PF00270">
    <property type="entry name" value="DEAD"/>
    <property type="match status" value="1"/>
</dbReference>
<dbReference type="GO" id="GO:0004386">
    <property type="term" value="F:helicase activity"/>
    <property type="evidence" value="ECO:0007669"/>
    <property type="project" value="UniProtKB-KW"/>
</dbReference>
<dbReference type="Proteomes" id="UP000886842">
    <property type="component" value="Unassembled WGS sequence"/>
</dbReference>
<dbReference type="InterPro" id="IPR027417">
    <property type="entry name" value="P-loop_NTPase"/>
</dbReference>
<proteinExistence type="predicted"/>